<sequence>MLGSPLINSKSAFSNGSNSSTLIPLVISLMRSSSDIKTCWTGDLFLQFKEIKRRRNRHAAEKNEGNLTPETNKGNLTQSMLFYICCITSFTELSLQEGWGWVELNSRQDISVYFNHVLQRGLSYSLISIRHLNMSETQREKKRKDWWLKQMKKRSKETKSKTKQPTEEEEIVGEEAEEDTVDKKRSRYILFIGNLPYSVSSDDIMHHFRKRGVPIQQVRLLTERGSAKSRGCGFLEFNSVKHQQNALKFHKSNLSGRSINLEVTCGGGGKGEKRMNKIKKRNERLSKNRLKQQQQ</sequence>
<dbReference type="EnsemblMetazoa" id="XM_011411545.2">
    <property type="protein sequence ID" value="XP_011409847.2"/>
    <property type="gene ID" value="LOC105316561"/>
</dbReference>
<dbReference type="GO" id="GO:0005730">
    <property type="term" value="C:nucleolus"/>
    <property type="evidence" value="ECO:0007669"/>
    <property type="project" value="TreeGrafter"/>
</dbReference>
<dbReference type="Gene3D" id="3.30.70.330">
    <property type="match status" value="1"/>
</dbReference>
<dbReference type="InterPro" id="IPR012677">
    <property type="entry name" value="Nucleotide-bd_a/b_plait_sf"/>
</dbReference>
<dbReference type="SMART" id="SM00360">
    <property type="entry name" value="RRM"/>
    <property type="match status" value="1"/>
</dbReference>
<evidence type="ECO:0000313" key="5">
    <source>
        <dbReference type="EnsemblMetazoa" id="XP_011409847.2"/>
    </source>
</evidence>
<accession>A0AAN0IUR8</accession>
<dbReference type="GO" id="GO:0042274">
    <property type="term" value="P:ribosomal small subunit biogenesis"/>
    <property type="evidence" value="ECO:0007669"/>
    <property type="project" value="TreeGrafter"/>
</dbReference>
<reference evidence="6" key="1">
    <citation type="journal article" date="2010" name="Nature">
        <title>The Amphimedon queenslandica genome and the evolution of animal complexity.</title>
        <authorList>
            <person name="Srivastava M."/>
            <person name="Simakov O."/>
            <person name="Chapman J."/>
            <person name="Fahey B."/>
            <person name="Gauthier M.E."/>
            <person name="Mitros T."/>
            <person name="Richards G.S."/>
            <person name="Conaco C."/>
            <person name="Dacre M."/>
            <person name="Hellsten U."/>
            <person name="Larroux C."/>
            <person name="Putnam N.H."/>
            <person name="Stanke M."/>
            <person name="Adamska M."/>
            <person name="Darling A."/>
            <person name="Degnan S.M."/>
            <person name="Oakley T.H."/>
            <person name="Plachetzki D.C."/>
            <person name="Zhai Y."/>
            <person name="Adamski M."/>
            <person name="Calcino A."/>
            <person name="Cummins S.F."/>
            <person name="Goodstein D.M."/>
            <person name="Harris C."/>
            <person name="Jackson D.J."/>
            <person name="Leys S.P."/>
            <person name="Shu S."/>
            <person name="Woodcroft B.J."/>
            <person name="Vervoort M."/>
            <person name="Kosik K.S."/>
            <person name="Manning G."/>
            <person name="Degnan B.M."/>
            <person name="Rokhsar D.S."/>
        </authorList>
    </citation>
    <scope>NUCLEOTIDE SEQUENCE [LARGE SCALE GENOMIC DNA]</scope>
</reference>
<feature type="region of interest" description="Disordered" evidence="3">
    <location>
        <begin position="267"/>
        <end position="295"/>
    </location>
</feature>
<dbReference type="Proteomes" id="UP000007879">
    <property type="component" value="Unassembled WGS sequence"/>
</dbReference>
<dbReference type="InterPro" id="IPR035979">
    <property type="entry name" value="RBD_domain_sf"/>
</dbReference>
<evidence type="ECO:0000313" key="6">
    <source>
        <dbReference type="Proteomes" id="UP000007879"/>
    </source>
</evidence>
<dbReference type="KEGG" id="aqu:105316561"/>
<feature type="compositionally biased region" description="Basic residues" evidence="3">
    <location>
        <begin position="276"/>
        <end position="295"/>
    </location>
</feature>
<dbReference type="PANTHER" id="PTHR23236">
    <property type="entry name" value="EUKARYOTIC TRANSLATION INITIATION FACTOR 4B/4H"/>
    <property type="match status" value="1"/>
</dbReference>
<dbReference type="CDD" id="cd12400">
    <property type="entry name" value="RRM_Nop6"/>
    <property type="match status" value="1"/>
</dbReference>
<evidence type="ECO:0000256" key="3">
    <source>
        <dbReference type="SAM" id="MobiDB-lite"/>
    </source>
</evidence>
<dbReference type="AlphaFoldDB" id="A0AAN0IUR8"/>
<evidence type="ECO:0000256" key="2">
    <source>
        <dbReference type="PROSITE-ProRule" id="PRU00176"/>
    </source>
</evidence>
<protein>
    <recommendedName>
        <fullName evidence="4">RRM domain-containing protein</fullName>
    </recommendedName>
</protein>
<evidence type="ECO:0000259" key="4">
    <source>
        <dbReference type="PROSITE" id="PS50102"/>
    </source>
</evidence>
<dbReference type="GeneID" id="105316561"/>
<dbReference type="InterPro" id="IPR000504">
    <property type="entry name" value="RRM_dom"/>
</dbReference>
<organism evidence="5 6">
    <name type="scientific">Amphimedon queenslandica</name>
    <name type="common">Sponge</name>
    <dbReference type="NCBI Taxonomy" id="400682"/>
    <lineage>
        <taxon>Eukaryota</taxon>
        <taxon>Metazoa</taxon>
        <taxon>Porifera</taxon>
        <taxon>Demospongiae</taxon>
        <taxon>Heteroscleromorpha</taxon>
        <taxon>Haplosclerida</taxon>
        <taxon>Niphatidae</taxon>
        <taxon>Amphimedon</taxon>
    </lineage>
</organism>
<dbReference type="GO" id="GO:0019843">
    <property type="term" value="F:rRNA binding"/>
    <property type="evidence" value="ECO:0007669"/>
    <property type="project" value="TreeGrafter"/>
</dbReference>
<keyword evidence="6" id="KW-1185">Reference proteome</keyword>
<name>A0AAN0IUR8_AMPQE</name>
<reference evidence="5" key="2">
    <citation type="submission" date="2024-06" db="UniProtKB">
        <authorList>
            <consortium name="EnsemblMetazoa"/>
        </authorList>
    </citation>
    <scope>IDENTIFICATION</scope>
</reference>
<feature type="domain" description="RRM" evidence="4">
    <location>
        <begin position="188"/>
        <end position="266"/>
    </location>
</feature>
<proteinExistence type="predicted"/>
<keyword evidence="1 2" id="KW-0694">RNA-binding</keyword>
<dbReference type="PROSITE" id="PS50102">
    <property type="entry name" value="RRM"/>
    <property type="match status" value="1"/>
</dbReference>
<feature type="region of interest" description="Disordered" evidence="3">
    <location>
        <begin position="154"/>
        <end position="175"/>
    </location>
</feature>
<feature type="compositionally biased region" description="Basic and acidic residues" evidence="3">
    <location>
        <begin position="157"/>
        <end position="166"/>
    </location>
</feature>
<dbReference type="InterPro" id="IPR034228">
    <property type="entry name" value="Nop6_RRM"/>
</dbReference>
<dbReference type="RefSeq" id="XP_011409847.2">
    <property type="nucleotide sequence ID" value="XM_011411545.2"/>
</dbReference>
<dbReference type="PANTHER" id="PTHR23236:SF51">
    <property type="entry name" value="NUCLEOLAR PROTEIN 6"/>
    <property type="match status" value="1"/>
</dbReference>
<dbReference type="SUPFAM" id="SSF54928">
    <property type="entry name" value="RNA-binding domain, RBD"/>
    <property type="match status" value="1"/>
</dbReference>
<evidence type="ECO:0000256" key="1">
    <source>
        <dbReference type="ARBA" id="ARBA00022884"/>
    </source>
</evidence>
<dbReference type="Pfam" id="PF00076">
    <property type="entry name" value="RRM_1"/>
    <property type="match status" value="1"/>
</dbReference>